<feature type="domain" description="DUF7623" evidence="2">
    <location>
        <begin position="642"/>
        <end position="705"/>
    </location>
</feature>
<feature type="domain" description="DUF7623" evidence="2">
    <location>
        <begin position="2478"/>
        <end position="2541"/>
    </location>
</feature>
<feature type="domain" description="DUF7623" evidence="2">
    <location>
        <begin position="166"/>
        <end position="229"/>
    </location>
</feature>
<evidence type="ECO:0000313" key="4">
    <source>
        <dbReference type="Proteomes" id="UP000601710"/>
    </source>
</evidence>
<evidence type="ECO:0000259" key="2">
    <source>
        <dbReference type="Pfam" id="PF24610"/>
    </source>
</evidence>
<accession>A0A6J8FHU6</accession>
<feature type="domain" description="DUF7623" evidence="2">
    <location>
        <begin position="1866"/>
        <end position="1929"/>
    </location>
</feature>
<feature type="region of interest" description="Disordered" evidence="1">
    <location>
        <begin position="2849"/>
        <end position="2894"/>
    </location>
</feature>
<organism evidence="3 4">
    <name type="scientific">Leishmania donovani</name>
    <dbReference type="NCBI Taxonomy" id="5661"/>
    <lineage>
        <taxon>Eukaryota</taxon>
        <taxon>Discoba</taxon>
        <taxon>Euglenozoa</taxon>
        <taxon>Kinetoplastea</taxon>
        <taxon>Metakinetoplastina</taxon>
        <taxon>Trypanosomatida</taxon>
        <taxon>Trypanosomatidae</taxon>
        <taxon>Leishmaniinae</taxon>
        <taxon>Leishmania</taxon>
    </lineage>
</organism>
<feature type="domain" description="DUF7623" evidence="2">
    <location>
        <begin position="2070"/>
        <end position="2133"/>
    </location>
</feature>
<feature type="domain" description="DUF7623" evidence="2">
    <location>
        <begin position="846"/>
        <end position="909"/>
    </location>
</feature>
<feature type="domain" description="DUF7623" evidence="2">
    <location>
        <begin position="2750"/>
        <end position="2813"/>
    </location>
</feature>
<feature type="domain" description="DUF7623" evidence="2">
    <location>
        <begin position="2818"/>
        <end position="2856"/>
    </location>
</feature>
<feature type="domain" description="DUF7623" evidence="2">
    <location>
        <begin position="982"/>
        <end position="1045"/>
    </location>
</feature>
<feature type="domain" description="DUF7623" evidence="2">
    <location>
        <begin position="438"/>
        <end position="501"/>
    </location>
</feature>
<name>A0A6J8FHU6_LEIDO</name>
<feature type="domain" description="DUF7623" evidence="2">
    <location>
        <begin position="3090"/>
        <end position="3152"/>
    </location>
</feature>
<dbReference type="EMBL" id="LR812647">
    <property type="protein sequence ID" value="CAC5431159.1"/>
    <property type="molecule type" value="Genomic_DNA"/>
</dbReference>
<feature type="domain" description="DUF7623" evidence="2">
    <location>
        <begin position="1458"/>
        <end position="1521"/>
    </location>
</feature>
<feature type="domain" description="DUF7623" evidence="2">
    <location>
        <begin position="1186"/>
        <end position="1249"/>
    </location>
</feature>
<feature type="domain" description="DUF7623" evidence="2">
    <location>
        <begin position="2682"/>
        <end position="2745"/>
    </location>
</feature>
<feature type="domain" description="DUF7623" evidence="2">
    <location>
        <begin position="2002"/>
        <end position="2065"/>
    </location>
</feature>
<feature type="domain" description="DUF7623" evidence="2">
    <location>
        <begin position="1662"/>
        <end position="1725"/>
    </location>
</feature>
<sequence>MPLKDLERRMNDRAHDVACDKKWADRDRVLDPKPEGVPLRCVPLDEDAEFVALEDEWRGLLQDPQRSSMPLKDLERRMNDRAHDLACDKKWADRDRVLDPKPEGVPLRCVPLDEDAEFVALEDEWRGLLQDPQRSSMPLKDLERRMNDRAHDLACDKKWADRDRVLDPKPEGVPLRCVPLDEDAEFVALEDEWRGLLQDPQRSSMPLKDLERRMNDRAHDLACDKKWADRDRVLDPKPEGVPLRCVPLDEDAEFVALEDEWRGLLQDPQRSSMPLKDLERRMNDRAHDLACDKKWADRDRVLDPKPEGVPLRCVPLDEDAEFVALEDEWRGLLQDPQRSSMPLKDLERRMNDRAHDLACDKKWADRDRVLDPKPEGVPLRCVPLDEDAEFVALEDEWRGLLQDPQRNSMPLKDLERRMNDRAHDLACDKKWADRDRVLDPKPEGVPLRCVPLDEDAEFVALEDEWRGLLQDPQRSSMPLKDLERRMNDRAHDVACDKKWADRDRVLDPKPEGVPLRCVPLDEDAEFVALEDEWRGLLQDPQRSSMPLKDLERRMNDRAHDLACDKKWADRDRVLDPKPEGVPLRCVPLDEDAEFVALEDEWRGLLQDPQRSSMPLKDLERRMNDRAHDLACDKKWADRDRVLDPKPEGVPLRCVPLDEDAEFVALEDEWRGLLQDPQRSSMPLKDLERRMNDRAHDLACDKKWADRDRVLDPKPEGVPLRCVPLDEDAEFVALEDEWRGLLQDPQRSSMPLKDLERRMNDRAHDLACDKKWADRDRVLDPKPEGVPLRCVPLDEDAEFVALEDEWRGLLQDPQRNSMPLKDLERRMNDRAHDLACDKKWADRDRVLDPKPEGVPLRCVPLDEDAEFVALEDEWRGLLQDPQRSSMPLKDLERRMNDRAHDLACDKKWADRDRVLDPKPEGVPLRCVPLDEDAEFVALEDEWRGLLQDPQRNSMPLKDLERRMNDRAHDLACDKKWADRDRVLDPKPEGVPLRCVPLDEDAEFVALEDEWRGLLQDPQRNSMPLKDLERRMNDRAHDLACDKKWADRDRVLDPKPEGVPLRCVPLDEDAEFVALEDEWRGLLQDPQRNSMPLKDLERRMNDRAHDLACDKKWADRDRVLDPKPEGVPLRCVPLDEDAEFVALEDEWRGLLQDPQRNSMPLKDLERRMNDRAHDLACDKKWADRDRVLDPKPEGVPLRCVPLDEDAEFVALEDEWRGLLQDPQRSSMPLKDLERRMNDRAHDLACDKKWADRDRVLDPKPEGVPLRCVPLDEDAEFVALEDEWRGLLQDPQRNSMPLKDLERRMNDRAHDLACDKKWADRDRVLDPKPEGVPLRCVPLDEDAEFVALEDEWRGLLQDPQRNSMPLKDLERRMNDRAHDLACDKKWADRDRVLDPKPEGVPLRCVPLDEDAEFVALEDEWRGLLQDPQRNSMPLKDLERRMNDRAHDLACDKKWADRDRVLDPKPEGVPLRCVPLDEDAEFVALEDEWRGLLQDPQRNSMPLKDLERRMNDRAHDLACDKKWADRDRVLDPKPEGVPLRCVPLDEDAEFVALEDEWRGLLQDPQRNSMPLKDLERRMNDRAHDLACDKKWADRDRVLDPKPEGVPLRCVPLDEDAEFVALEDEWRGLLQDPQRSSMPLKDLERRMNDRAHDLACDKKWADRDRVLDPKPEGVPLRCVPLDEDAEFVALEDEWRGLLQDPQRNSMPLKDLERRMNDRAHDLACDKKWADRDRVLDPKPEGVPLRCVPLDEDAEFVALEDEWRGLLQDPQRSSMPLKDLERRMNDRAHDLACDKKWADRDRVLDPKPEGVPLRCVPLDEDAEFVALEDEWRGLLQDPQRSSMPLKDLERRMNDRAHDLACDKKWADRDRVLDPKPEGVPLRCVPLDEDAEFVALEDEWRGLLQDPQRSSMPLKDLERRMNDRAHDLACDKKWADRDRVLDPKPEGVPLRCVPLDEDAEFVALEDEWRGLLQDPQRSSMPLKDLERRMNDRAHDLACDKKWADRDRVLDPKPEGVPLRCVPLDEDAEFVALEDEWRGLLQDPQRNSMPLKDLERRMNDRAHDLACDKKWADRDRVLDPKPEGVPLRCVPLDEDAEFVALEDEWRGLLQDPQRNSMPLKDLERRMNDRAHDLACDKKWADRDRVLDPKPEGVPLRCVPLDEDAEFVALEDEWRGLLQDPQRNSMPLKDLERRMNDRAHDLACDKKWADRDRVLDPKPEGVPLRCVPLDEDAEFVALEDEWRGLLQDPQRSSMPLKDLERRMNDRAHDLACDKKWADRDRVLDPKPEGVPLRCVPLDEDAEFVALEDEWRGLLQDPQRSSMPLKDLERRMNDRAHDLACDKKWADRDRVLDPKPEGVPLRCVPLDEDAEFVALEDEWRGLLQDPQRSSMPLKDLERRMNDRAHDLACDKKWADRDRVLDPKPEGVPLRCVPLDEDAEFVALEDEWRGLLQDPQRSSMPLKDLERRMNDRAHDLACDKKWADRDRVLDPKPEGVPLRCVPLDEDAEFVALEDEWRGLLQDPQRSSMPLKDLERRMNDRAHDLACDKKWADRDRVLDPKPEGVPLRCVPLDEDAEFVALEDEWRGLLQDPQRNSMPLKDLERRMNDRAHDLACDKKWADRDRVLDPKPEGVPLRCVPLDEDAEFVALEDEWRGLLQDPQRNSMPLKDLERRMNDRAHDLACDKKWADRDRVLDPKPEGVPLRCVPLDEDAEFVALEDEWRGLLQDPQRNSMPLKDLERRMNDRAHDLACDKKWADRDRVLDPKPEGVPLRCVPLDEDAEFVALEDEWRGLLQDPQRSSMPLKDLERRMNDRAHDLACDKKWADRDRVLDPKPEGVPLRCVPLDEDAEFVALEDEWRGLLQDPQRKQHAAEGPGEEDERPRARPCVRQEVGGPRQGAGPKPEGVPLRCVPLDEDAEFVALEDEWRGLLQDPQRSSMPLKDLERRMNDRAHDLACDKKWADRDRVLDPKPEGVPLRCVPLDEDAEFVALEDEWRGLLQDPQRSSMPLKDLERRMNDRAHDLACDKKWADRDRVLDPKPEGVPLRCVPLDEDAEFVALEDEWRGLLQDPQRSSMPLKDLERRMNDRAHDLACDKKWADRDRVLDPKPEGVPLRCVPLDEDAEFVALEDEWRGLLQDPQRSSMPLKDLERRMNDRAHDLACDKKWRTATGCWTRSRRACRCAASRWTRTRSSWRWRTSGAACCRTHSATACR</sequence>
<dbReference type="VEuPathDB" id="TriTrypDB:LdCL_270009800"/>
<feature type="domain" description="DUF7623" evidence="2">
    <location>
        <begin position="2206"/>
        <end position="2269"/>
    </location>
</feature>
<feature type="domain" description="DUF7623" evidence="2">
    <location>
        <begin position="1934"/>
        <end position="1997"/>
    </location>
</feature>
<gene>
    <name evidence="3" type="ORF">LDHU3_27.0610</name>
</gene>
<feature type="domain" description="DUF7623" evidence="2">
    <location>
        <begin position="1254"/>
        <end position="1317"/>
    </location>
</feature>
<feature type="domain" description="DUF7623" evidence="2">
    <location>
        <begin position="3022"/>
        <end position="3085"/>
    </location>
</feature>
<protein>
    <submittedName>
        <fullName evidence="3">Calpain-like_cysteine_peptidase_putative/GeneDB:L mjF.27.0490/GeneDB:LmjF.27.0500/GeneDB:LmjF.27.0510</fullName>
    </submittedName>
</protein>
<feature type="domain" description="DUF7623" evidence="2">
    <location>
        <begin position="1390"/>
        <end position="1453"/>
    </location>
</feature>
<feature type="domain" description="DUF7623" evidence="2">
    <location>
        <begin position="1526"/>
        <end position="1589"/>
    </location>
</feature>
<feature type="domain" description="DUF7623" evidence="2">
    <location>
        <begin position="506"/>
        <end position="569"/>
    </location>
</feature>
<feature type="domain" description="DUF7623" evidence="2">
    <location>
        <begin position="2888"/>
        <end position="2949"/>
    </location>
</feature>
<feature type="domain" description="DUF7623" evidence="2">
    <location>
        <begin position="302"/>
        <end position="365"/>
    </location>
</feature>
<feature type="domain" description="DUF7623" evidence="2">
    <location>
        <begin position="2410"/>
        <end position="2473"/>
    </location>
</feature>
<feature type="domain" description="DUF7623" evidence="2">
    <location>
        <begin position="234"/>
        <end position="297"/>
    </location>
</feature>
<feature type="domain" description="DUF7623" evidence="2">
    <location>
        <begin position="778"/>
        <end position="841"/>
    </location>
</feature>
<feature type="domain" description="DUF7623" evidence="2">
    <location>
        <begin position="1594"/>
        <end position="1657"/>
    </location>
</feature>
<dbReference type="Proteomes" id="UP000601710">
    <property type="component" value="Chromosome 27"/>
</dbReference>
<feature type="domain" description="DUF7623" evidence="2">
    <location>
        <begin position="1730"/>
        <end position="1793"/>
    </location>
</feature>
<feature type="domain" description="DUF7623" evidence="2">
    <location>
        <begin position="2342"/>
        <end position="2405"/>
    </location>
</feature>
<feature type="domain" description="DUF7623" evidence="2">
    <location>
        <begin position="1118"/>
        <end position="1181"/>
    </location>
</feature>
<feature type="domain" description="DUF7623" evidence="2">
    <location>
        <begin position="710"/>
        <end position="773"/>
    </location>
</feature>
<feature type="domain" description="DUF7623" evidence="2">
    <location>
        <begin position="1798"/>
        <end position="1861"/>
    </location>
</feature>
<dbReference type="Pfam" id="PF24610">
    <property type="entry name" value="DUF7623"/>
    <property type="match status" value="46"/>
</dbReference>
<evidence type="ECO:0000256" key="1">
    <source>
        <dbReference type="SAM" id="MobiDB-lite"/>
    </source>
</evidence>
<feature type="domain" description="DUF7623" evidence="2">
    <location>
        <begin position="2274"/>
        <end position="2337"/>
    </location>
</feature>
<dbReference type="InterPro" id="IPR056040">
    <property type="entry name" value="DUF7623"/>
</dbReference>
<feature type="domain" description="DUF7623" evidence="2">
    <location>
        <begin position="98"/>
        <end position="161"/>
    </location>
</feature>
<feature type="domain" description="DUF7623" evidence="2">
    <location>
        <begin position="370"/>
        <end position="433"/>
    </location>
</feature>
<proteinExistence type="predicted"/>
<dbReference type="VEuPathDB" id="TriTrypDB:LDHU3_27.0610"/>
<reference evidence="3" key="1">
    <citation type="submission" date="2020-06" db="EMBL/GenBank/DDBJ databases">
        <authorList>
            <person name="Camacho E."/>
            <person name="Gonzalez-de la Fuente S."/>
            <person name="Rastrojo A."/>
            <person name="Peiro-Pastor R."/>
            <person name="Solana JC."/>
            <person name="Tabera L."/>
            <person name="Gamarro F."/>
            <person name="Carrasco-Ramiro F."/>
            <person name="Requena JM."/>
            <person name="Aguado B."/>
        </authorList>
    </citation>
    <scope>NUCLEOTIDE SEQUENCE</scope>
</reference>
<feature type="domain" description="DUF7623" evidence="2">
    <location>
        <begin position="574"/>
        <end position="637"/>
    </location>
</feature>
<evidence type="ECO:0000313" key="3">
    <source>
        <dbReference type="EMBL" id="CAC5431159.1"/>
    </source>
</evidence>
<feature type="domain" description="DUF7623" evidence="2">
    <location>
        <begin position="30"/>
        <end position="93"/>
    </location>
</feature>
<feature type="domain" description="DUF7623" evidence="2">
    <location>
        <begin position="2614"/>
        <end position="2677"/>
    </location>
</feature>
<feature type="domain" description="DUF7623" evidence="2">
    <location>
        <begin position="2138"/>
        <end position="2201"/>
    </location>
</feature>
<feature type="domain" description="DUF7623" evidence="2">
    <location>
        <begin position="2954"/>
        <end position="3017"/>
    </location>
</feature>
<feature type="domain" description="DUF7623" evidence="2">
    <location>
        <begin position="2546"/>
        <end position="2609"/>
    </location>
</feature>
<feature type="domain" description="DUF7623" evidence="2">
    <location>
        <begin position="1322"/>
        <end position="1385"/>
    </location>
</feature>
<feature type="domain" description="DUF7623" evidence="2">
    <location>
        <begin position="1050"/>
        <end position="1113"/>
    </location>
</feature>
<feature type="domain" description="DUF7623" evidence="2">
    <location>
        <begin position="914"/>
        <end position="977"/>
    </location>
</feature>